<keyword evidence="7" id="KW-0472">Membrane</keyword>
<dbReference type="RefSeq" id="WP_253896847.1">
    <property type="nucleotide sequence ID" value="NZ_CALSBS010000002.1"/>
</dbReference>
<keyword evidence="5" id="KW-0201">Cytochrome c-type biogenesis</keyword>
<comment type="caution">
    <text evidence="9">The sequence shown here is derived from an EMBL/GenBank/DDBJ whole genome shotgun (WGS) entry which is preliminary data.</text>
</comment>
<evidence type="ECO:0000256" key="3">
    <source>
        <dbReference type="ARBA" id="ARBA00022723"/>
    </source>
</evidence>
<evidence type="ECO:0000256" key="5">
    <source>
        <dbReference type="ARBA" id="ARBA00022748"/>
    </source>
</evidence>
<dbReference type="Proteomes" id="UP001152651">
    <property type="component" value="Unassembled WGS sequence"/>
</dbReference>
<evidence type="ECO:0000256" key="4">
    <source>
        <dbReference type="ARBA" id="ARBA00022729"/>
    </source>
</evidence>
<keyword evidence="7" id="KW-1133">Transmembrane helix</keyword>
<dbReference type="InterPro" id="IPR038297">
    <property type="entry name" value="CcmH/CycL/NrfF/Ccl2_sf"/>
</dbReference>
<evidence type="ECO:0000259" key="8">
    <source>
        <dbReference type="Pfam" id="PF03918"/>
    </source>
</evidence>
<keyword evidence="6 7" id="KW-0408">Iron</keyword>
<dbReference type="EMBL" id="CALSBS010000002">
    <property type="protein sequence ID" value="CAH6635687.1"/>
    <property type="molecule type" value="Genomic_DNA"/>
</dbReference>
<evidence type="ECO:0000256" key="1">
    <source>
        <dbReference type="ARBA" id="ARBA00010342"/>
    </source>
</evidence>
<proteinExistence type="inferred from homology"/>
<dbReference type="InterPro" id="IPR005616">
    <property type="entry name" value="CcmH/CycL/Ccl2/NrfF_N"/>
</dbReference>
<name>A0ABM9F4L6_9ENTR</name>
<organism evidence="9 10">
    <name type="scientific">Pseudocitrobacter vendiensis</name>
    <dbReference type="NCBI Taxonomy" id="2488306"/>
    <lineage>
        <taxon>Bacteria</taxon>
        <taxon>Pseudomonadati</taxon>
        <taxon>Pseudomonadota</taxon>
        <taxon>Gammaproteobacteria</taxon>
        <taxon>Enterobacterales</taxon>
        <taxon>Enterobacteriaceae</taxon>
        <taxon>Pseudocitrobacter</taxon>
    </lineage>
</organism>
<protein>
    <recommendedName>
        <fullName evidence="7">Cytochrome c-type biogenesis protein</fullName>
    </recommendedName>
</protein>
<comment type="function">
    <text evidence="7">Possible subunit of a heme lyase.</text>
</comment>
<evidence type="ECO:0000313" key="9">
    <source>
        <dbReference type="EMBL" id="CAH6635687.1"/>
    </source>
</evidence>
<comment type="similarity">
    <text evidence="1 7">Belongs to the CcmH/CycL/Ccl2/NrfF family.</text>
</comment>
<reference evidence="9" key="1">
    <citation type="submission" date="2022-05" db="EMBL/GenBank/DDBJ databases">
        <authorList>
            <person name="Blom J."/>
        </authorList>
    </citation>
    <scope>NUCLEOTIDE SEQUENCE</scope>
    <source>
        <strain evidence="9">Type strain: CPO20170097</strain>
    </source>
</reference>
<dbReference type="CDD" id="cd16378">
    <property type="entry name" value="CcmH_N"/>
    <property type="match status" value="1"/>
</dbReference>
<keyword evidence="10" id="KW-1185">Reference proteome</keyword>
<dbReference type="InterPro" id="IPR051263">
    <property type="entry name" value="C-type_cytochrome_biogenesis"/>
</dbReference>
<evidence type="ECO:0000256" key="7">
    <source>
        <dbReference type="RuleBase" id="RU364112"/>
    </source>
</evidence>
<dbReference type="PANTHER" id="PTHR47870:SF1">
    <property type="entry name" value="CYTOCHROME C-TYPE BIOGENESIS PROTEIN CCMH"/>
    <property type="match status" value="1"/>
</dbReference>
<dbReference type="PANTHER" id="PTHR47870">
    <property type="entry name" value="CYTOCHROME C-TYPE BIOGENESIS PROTEIN CCMH"/>
    <property type="match status" value="1"/>
</dbReference>
<feature type="signal peptide" evidence="7">
    <location>
        <begin position="1"/>
        <end position="19"/>
    </location>
</feature>
<dbReference type="PROSITE" id="PS51257">
    <property type="entry name" value="PROKAR_LIPOPROTEIN"/>
    <property type="match status" value="1"/>
</dbReference>
<keyword evidence="2 7" id="KW-0349">Heme</keyword>
<feature type="chain" id="PRO_5044978051" description="Cytochrome c-type biogenesis protein" evidence="7">
    <location>
        <begin position="20"/>
        <end position="152"/>
    </location>
</feature>
<evidence type="ECO:0000256" key="2">
    <source>
        <dbReference type="ARBA" id="ARBA00022617"/>
    </source>
</evidence>
<keyword evidence="7" id="KW-0812">Transmembrane</keyword>
<evidence type="ECO:0000256" key="6">
    <source>
        <dbReference type="ARBA" id="ARBA00023004"/>
    </source>
</evidence>
<sequence length="152" mass="17171">MRRWILGIVALLLACNALAAIDTWQFKDDAQEQTFREITSQLRCPKCQNNSVADSNAMIAADMRLKVYELLRQGQSKQQIIDYMVARYGNFVSYEPPVTPGTIALWLIPALFIVAGATVVVTRARRRITQSDTLSDAERERLAALLNKEKKL</sequence>
<evidence type="ECO:0000313" key="10">
    <source>
        <dbReference type="Proteomes" id="UP001152651"/>
    </source>
</evidence>
<keyword evidence="4 7" id="KW-0732">Signal</keyword>
<dbReference type="Gene3D" id="1.10.8.640">
    <property type="entry name" value="Cytochrome C biogenesis protein"/>
    <property type="match status" value="1"/>
</dbReference>
<gene>
    <name evidence="9" type="ORF">FBBNIHIM_02510</name>
</gene>
<accession>A0ABM9F4L6</accession>
<keyword evidence="3 7" id="KW-0479">Metal-binding</keyword>
<feature type="domain" description="CcmH/CycL/Ccl2/NrfF N-terminal" evidence="8">
    <location>
        <begin position="9"/>
        <end position="146"/>
    </location>
</feature>
<feature type="transmembrane region" description="Helical" evidence="7">
    <location>
        <begin position="103"/>
        <end position="121"/>
    </location>
</feature>
<dbReference type="Pfam" id="PF03918">
    <property type="entry name" value="CcmH"/>
    <property type="match status" value="1"/>
</dbReference>